<reference evidence="1 2" key="1">
    <citation type="journal article" date="2014" name="Agronomy (Basel)">
        <title>A Draft Genome Sequence for Ensete ventricosum, the Drought-Tolerant Tree Against Hunger.</title>
        <authorList>
            <person name="Harrison J."/>
            <person name="Moore K.A."/>
            <person name="Paszkiewicz K."/>
            <person name="Jones T."/>
            <person name="Grant M."/>
            <person name="Ambacheew D."/>
            <person name="Muzemil S."/>
            <person name="Studholme D.J."/>
        </authorList>
    </citation>
    <scope>NUCLEOTIDE SEQUENCE [LARGE SCALE GENOMIC DNA]</scope>
</reference>
<dbReference type="EMBL" id="AMZH03006220">
    <property type="protein sequence ID" value="RRT64374.1"/>
    <property type="molecule type" value="Genomic_DNA"/>
</dbReference>
<gene>
    <name evidence="1" type="ORF">B296_00004326</name>
</gene>
<evidence type="ECO:0000313" key="1">
    <source>
        <dbReference type="EMBL" id="RRT64374.1"/>
    </source>
</evidence>
<proteinExistence type="predicted"/>
<sequence>MKQKGVCQKKTETRRKILGVAKKLTGNLTIIGLMELQPDNGLRSNLGIRLGSDDAVGSHREFARRFTKGIGKLIGNMREIIERSPEDLPQEYRRLLDWR</sequence>
<dbReference type="AlphaFoldDB" id="A0A426ZKD6"/>
<evidence type="ECO:0000313" key="2">
    <source>
        <dbReference type="Proteomes" id="UP000287651"/>
    </source>
</evidence>
<comment type="caution">
    <text evidence="1">The sequence shown here is derived from an EMBL/GenBank/DDBJ whole genome shotgun (WGS) entry which is preliminary data.</text>
</comment>
<dbReference type="Proteomes" id="UP000287651">
    <property type="component" value="Unassembled WGS sequence"/>
</dbReference>
<accession>A0A426ZKD6</accession>
<organism evidence="1 2">
    <name type="scientific">Ensete ventricosum</name>
    <name type="common">Abyssinian banana</name>
    <name type="synonym">Musa ensete</name>
    <dbReference type="NCBI Taxonomy" id="4639"/>
    <lineage>
        <taxon>Eukaryota</taxon>
        <taxon>Viridiplantae</taxon>
        <taxon>Streptophyta</taxon>
        <taxon>Embryophyta</taxon>
        <taxon>Tracheophyta</taxon>
        <taxon>Spermatophyta</taxon>
        <taxon>Magnoliopsida</taxon>
        <taxon>Liliopsida</taxon>
        <taxon>Zingiberales</taxon>
        <taxon>Musaceae</taxon>
        <taxon>Ensete</taxon>
    </lineage>
</organism>
<name>A0A426ZKD6_ENSVE</name>
<protein>
    <submittedName>
        <fullName evidence="1">Uncharacterized protein</fullName>
    </submittedName>
</protein>